<dbReference type="InterPro" id="IPR002227">
    <property type="entry name" value="Tyrosinase_Cu-bd"/>
</dbReference>
<evidence type="ECO:0000256" key="5">
    <source>
        <dbReference type="ARBA" id="ARBA00023008"/>
    </source>
</evidence>
<dbReference type="Proteomes" id="UP000530403">
    <property type="component" value="Unassembled WGS sequence"/>
</dbReference>
<dbReference type="Gene3D" id="1.10.1280.10">
    <property type="entry name" value="Di-copper center containing domain from catechol oxidase"/>
    <property type="match status" value="1"/>
</dbReference>
<dbReference type="PRINTS" id="PR00092">
    <property type="entry name" value="TYROSINASE"/>
</dbReference>
<evidence type="ECO:0000256" key="4">
    <source>
        <dbReference type="ARBA" id="ARBA00023002"/>
    </source>
</evidence>
<dbReference type="PROSITE" id="PS00497">
    <property type="entry name" value="TYROSINASE_1"/>
    <property type="match status" value="1"/>
</dbReference>
<dbReference type="PROSITE" id="PS00498">
    <property type="entry name" value="TYROSINASE_2"/>
    <property type="match status" value="1"/>
</dbReference>
<dbReference type="RefSeq" id="WP_173316381.1">
    <property type="nucleotide sequence ID" value="NZ_BAAAUE010000013.1"/>
</dbReference>
<dbReference type="InterPro" id="IPR050316">
    <property type="entry name" value="Tyrosinase/Hemocyanin"/>
</dbReference>
<reference evidence="8 10" key="1">
    <citation type="submission" date="2020-05" db="EMBL/GenBank/DDBJ databases">
        <title>Whole genome shotgun sequence of Streptomyces fulvorobeus NBRC 15897.</title>
        <authorList>
            <person name="Komaki H."/>
            <person name="Tamura T."/>
        </authorList>
    </citation>
    <scope>NUCLEOTIDE SEQUENCE [LARGE SCALE GENOMIC DNA]</scope>
    <source>
        <strain evidence="8 10">NBRC 15897</strain>
    </source>
</reference>
<evidence type="ECO:0000313" key="9">
    <source>
        <dbReference type="EMBL" id="NYE43495.1"/>
    </source>
</evidence>
<protein>
    <submittedName>
        <fullName evidence="8">Tyrosinase</fullName>
        <ecNumber evidence="9">1.14.18.1</ecNumber>
    </submittedName>
</protein>
<feature type="domain" description="Tyrosinase copper-binding" evidence="6">
    <location>
        <begin position="54"/>
        <end position="71"/>
    </location>
</feature>
<comment type="similarity">
    <text evidence="2">Belongs to the tyrosinase family.</text>
</comment>
<dbReference type="EMBL" id="BLWC01000001">
    <property type="protein sequence ID" value="GFM99968.1"/>
    <property type="molecule type" value="Genomic_DNA"/>
</dbReference>
<reference evidence="9 11" key="2">
    <citation type="submission" date="2020-07" db="EMBL/GenBank/DDBJ databases">
        <title>Sequencing the genomes of 1000 actinobacteria strains.</title>
        <authorList>
            <person name="Klenk H.-P."/>
        </authorList>
    </citation>
    <scope>NUCLEOTIDE SEQUENCE [LARGE SCALE GENOMIC DNA]</scope>
    <source>
        <strain evidence="9 11">DSM 41455</strain>
    </source>
</reference>
<organism evidence="8 10">
    <name type="scientific">Streptomyces fulvorobeus</name>
    <dbReference type="NCBI Taxonomy" id="284028"/>
    <lineage>
        <taxon>Bacteria</taxon>
        <taxon>Bacillati</taxon>
        <taxon>Actinomycetota</taxon>
        <taxon>Actinomycetes</taxon>
        <taxon>Kitasatosporales</taxon>
        <taxon>Streptomycetaceae</taxon>
        <taxon>Streptomyces</taxon>
    </lineage>
</organism>
<evidence type="ECO:0000256" key="1">
    <source>
        <dbReference type="ARBA" id="ARBA00001973"/>
    </source>
</evidence>
<evidence type="ECO:0000259" key="7">
    <source>
        <dbReference type="PROSITE" id="PS00498"/>
    </source>
</evidence>
<sequence>MYDRKNQRNLTRTEKRRLVGAILELKRSGRYDDFVLLHREFYVSDGEDRPRAAHMTPSFFPWHRQYLLEFEKALRAVDPAVSVPYWDWTSDNTPGASLWAEDLLGGNGRPGDRQVMTGPFAYATGGWTINDGVSEQPFLTRNFGRPSSPVTLPGKDDVARALKDPVYDAEPWNSVSGTGFRNRIEGWGIRGSRGVSNHNQVHRWVGGSMSGAGSPNDPVFWFHHAFIDLLWVRWQKAHPRSGYRPGARTGGSGGDRERVFGLDEPMPPFGVAPSALLDHTRLYRYV</sequence>
<accession>A0A7J0CC49</accession>
<dbReference type="InterPro" id="IPR008922">
    <property type="entry name" value="Di-copper_centre_dom_sf"/>
</dbReference>
<evidence type="ECO:0000313" key="10">
    <source>
        <dbReference type="Proteomes" id="UP000498980"/>
    </source>
</evidence>
<dbReference type="EC" id="1.14.18.1" evidence="9"/>
<keyword evidence="4 9" id="KW-0560">Oxidoreductase</keyword>
<dbReference type="Pfam" id="PF00264">
    <property type="entry name" value="Tyrosinase"/>
    <property type="match status" value="1"/>
</dbReference>
<feature type="domain" description="Tyrosinase copper-binding" evidence="7">
    <location>
        <begin position="217"/>
        <end position="228"/>
    </location>
</feature>
<dbReference type="PANTHER" id="PTHR11474">
    <property type="entry name" value="TYROSINASE FAMILY MEMBER"/>
    <property type="match status" value="1"/>
</dbReference>
<dbReference type="SUPFAM" id="SSF48056">
    <property type="entry name" value="Di-copper centre-containing domain"/>
    <property type="match status" value="1"/>
</dbReference>
<comment type="cofactor">
    <cofactor evidence="1">
        <name>Cu(2+)</name>
        <dbReference type="ChEBI" id="CHEBI:29036"/>
    </cofactor>
</comment>
<dbReference type="AlphaFoldDB" id="A0A7J0CC49"/>
<keyword evidence="10" id="KW-1185">Reference proteome</keyword>
<name>A0A7J0CC49_9ACTN</name>
<evidence type="ECO:0000313" key="8">
    <source>
        <dbReference type="EMBL" id="GFM99968.1"/>
    </source>
</evidence>
<evidence type="ECO:0000313" key="11">
    <source>
        <dbReference type="Proteomes" id="UP000530403"/>
    </source>
</evidence>
<dbReference type="GO" id="GO:0046872">
    <property type="term" value="F:metal ion binding"/>
    <property type="evidence" value="ECO:0007669"/>
    <property type="project" value="UniProtKB-KW"/>
</dbReference>
<gene>
    <name evidence="9" type="ORF">HEB29_004506</name>
    <name evidence="8" type="ORF">Sfulv_47790</name>
</gene>
<dbReference type="EMBL" id="JACCCF010000001">
    <property type="protein sequence ID" value="NYE43495.1"/>
    <property type="molecule type" value="Genomic_DNA"/>
</dbReference>
<evidence type="ECO:0000256" key="2">
    <source>
        <dbReference type="ARBA" id="ARBA00009928"/>
    </source>
</evidence>
<evidence type="ECO:0000259" key="6">
    <source>
        <dbReference type="PROSITE" id="PS00497"/>
    </source>
</evidence>
<dbReference type="Proteomes" id="UP000498980">
    <property type="component" value="Unassembled WGS sequence"/>
</dbReference>
<keyword evidence="5" id="KW-0186">Copper</keyword>
<proteinExistence type="inferred from homology"/>
<comment type="caution">
    <text evidence="8">The sequence shown here is derived from an EMBL/GenBank/DDBJ whole genome shotgun (WGS) entry which is preliminary data.</text>
</comment>
<evidence type="ECO:0000256" key="3">
    <source>
        <dbReference type="ARBA" id="ARBA00022723"/>
    </source>
</evidence>
<dbReference type="GO" id="GO:0004503">
    <property type="term" value="F:tyrosinase activity"/>
    <property type="evidence" value="ECO:0007669"/>
    <property type="project" value="UniProtKB-EC"/>
</dbReference>
<dbReference type="PANTHER" id="PTHR11474:SF126">
    <property type="entry name" value="TYROSINASE-LIKE PROTEIN TYR-1-RELATED"/>
    <property type="match status" value="1"/>
</dbReference>
<keyword evidence="3" id="KW-0479">Metal-binding</keyword>